<gene>
    <name evidence="7" type="ORF">K8W24_10545</name>
</gene>
<organism evidence="7 8">
    <name type="scientific">Brachybacterium paraconglomeratum</name>
    <dbReference type="NCBI Taxonomy" id="173362"/>
    <lineage>
        <taxon>Bacteria</taxon>
        <taxon>Bacillati</taxon>
        <taxon>Actinomycetota</taxon>
        <taxon>Actinomycetes</taxon>
        <taxon>Micrococcales</taxon>
        <taxon>Dermabacteraceae</taxon>
        <taxon>Brachybacterium</taxon>
    </lineage>
</organism>
<accession>A0A921KSV3</accession>
<evidence type="ECO:0000256" key="1">
    <source>
        <dbReference type="ARBA" id="ARBA00023015"/>
    </source>
</evidence>
<dbReference type="PANTHER" id="PTHR30055">
    <property type="entry name" value="HTH-TYPE TRANSCRIPTIONAL REGULATOR RUTR"/>
    <property type="match status" value="1"/>
</dbReference>
<feature type="domain" description="HTH tetR-type" evidence="6">
    <location>
        <begin position="22"/>
        <end position="82"/>
    </location>
</feature>
<dbReference type="Pfam" id="PF17933">
    <property type="entry name" value="TetR_C_25"/>
    <property type="match status" value="1"/>
</dbReference>
<evidence type="ECO:0000256" key="3">
    <source>
        <dbReference type="ARBA" id="ARBA00023163"/>
    </source>
</evidence>
<dbReference type="Proteomes" id="UP000775129">
    <property type="component" value="Unassembled WGS sequence"/>
</dbReference>
<evidence type="ECO:0000256" key="2">
    <source>
        <dbReference type="ARBA" id="ARBA00023125"/>
    </source>
</evidence>
<dbReference type="PRINTS" id="PR00455">
    <property type="entry name" value="HTHTETR"/>
</dbReference>
<dbReference type="InterPro" id="IPR009057">
    <property type="entry name" value="Homeodomain-like_sf"/>
</dbReference>
<dbReference type="InterPro" id="IPR041484">
    <property type="entry name" value="TetR_C_25"/>
</dbReference>
<feature type="region of interest" description="Disordered" evidence="5">
    <location>
        <begin position="1"/>
        <end position="21"/>
    </location>
</feature>
<feature type="DNA-binding region" description="H-T-H motif" evidence="4">
    <location>
        <begin position="45"/>
        <end position="64"/>
    </location>
</feature>
<dbReference type="EMBL" id="DYWO01000315">
    <property type="protein sequence ID" value="HJF50216.1"/>
    <property type="molecule type" value="Genomic_DNA"/>
</dbReference>
<reference evidence="7" key="2">
    <citation type="submission" date="2021-09" db="EMBL/GenBank/DDBJ databases">
        <authorList>
            <person name="Gilroy R."/>
        </authorList>
    </citation>
    <scope>NUCLEOTIDE SEQUENCE</scope>
    <source>
        <strain evidence="7">1647</strain>
    </source>
</reference>
<dbReference type="AlphaFoldDB" id="A0A921KSV3"/>
<comment type="caution">
    <text evidence="7">The sequence shown here is derived from an EMBL/GenBank/DDBJ whole genome shotgun (WGS) entry which is preliminary data.</text>
</comment>
<keyword evidence="3" id="KW-0804">Transcription</keyword>
<reference evidence="7" key="1">
    <citation type="journal article" date="2021" name="PeerJ">
        <title>Extensive microbial diversity within the chicken gut microbiome revealed by metagenomics and culture.</title>
        <authorList>
            <person name="Gilroy R."/>
            <person name="Ravi A."/>
            <person name="Getino M."/>
            <person name="Pursley I."/>
            <person name="Horton D.L."/>
            <person name="Alikhan N.F."/>
            <person name="Baker D."/>
            <person name="Gharbi K."/>
            <person name="Hall N."/>
            <person name="Watson M."/>
            <person name="Adriaenssens E.M."/>
            <person name="Foster-Nyarko E."/>
            <person name="Jarju S."/>
            <person name="Secka A."/>
            <person name="Antonio M."/>
            <person name="Oren A."/>
            <person name="Chaudhuri R.R."/>
            <person name="La Ragione R."/>
            <person name="Hildebrand F."/>
            <person name="Pallen M.J."/>
        </authorList>
    </citation>
    <scope>NUCLEOTIDE SEQUENCE</scope>
    <source>
        <strain evidence="7">1647</strain>
    </source>
</reference>
<dbReference type="InterPro" id="IPR050109">
    <property type="entry name" value="HTH-type_TetR-like_transc_reg"/>
</dbReference>
<dbReference type="PROSITE" id="PS50977">
    <property type="entry name" value="HTH_TETR_2"/>
    <property type="match status" value="1"/>
</dbReference>
<dbReference type="GO" id="GO:0003700">
    <property type="term" value="F:DNA-binding transcription factor activity"/>
    <property type="evidence" value="ECO:0007669"/>
    <property type="project" value="TreeGrafter"/>
</dbReference>
<proteinExistence type="predicted"/>
<protein>
    <submittedName>
        <fullName evidence="7">TetR family transcriptional regulator</fullName>
    </submittedName>
</protein>
<dbReference type="SUPFAM" id="SSF46689">
    <property type="entry name" value="Homeodomain-like"/>
    <property type="match status" value="1"/>
</dbReference>
<dbReference type="Pfam" id="PF00440">
    <property type="entry name" value="TetR_N"/>
    <property type="match status" value="1"/>
</dbReference>
<sequence length="238" mass="25432">MDPAEGRESGGVDPHRRIDRDRTAVSRIRDAALSEFAAHGVARATMRSVAEAAGVSAQLVVHHFGSKEGLAAACDEHVLQLFREHNVSLLGSGSAFAPVESLEAIWLGPAMGYLAARLVDDSPAVSQLVDEAVDDAISYLAEGEESGVVEPSEFPRERAAVVLLWNLGALVLHRHAKRLIDVDLLASDPRQLLTWTLPASEMLTGGLFSQKAYDRLRTVATDDATAPPPRSSSPGRAP</sequence>
<name>A0A921KSV3_9MICO</name>
<dbReference type="Gene3D" id="1.10.357.10">
    <property type="entry name" value="Tetracycline Repressor, domain 2"/>
    <property type="match status" value="1"/>
</dbReference>
<feature type="compositionally biased region" description="Pro residues" evidence="5">
    <location>
        <begin position="226"/>
        <end position="238"/>
    </location>
</feature>
<evidence type="ECO:0000313" key="8">
    <source>
        <dbReference type="Proteomes" id="UP000775129"/>
    </source>
</evidence>
<evidence type="ECO:0000313" key="7">
    <source>
        <dbReference type="EMBL" id="HJF50216.1"/>
    </source>
</evidence>
<evidence type="ECO:0000256" key="5">
    <source>
        <dbReference type="SAM" id="MobiDB-lite"/>
    </source>
</evidence>
<feature type="region of interest" description="Disordered" evidence="5">
    <location>
        <begin position="219"/>
        <end position="238"/>
    </location>
</feature>
<dbReference type="GO" id="GO:0000976">
    <property type="term" value="F:transcription cis-regulatory region binding"/>
    <property type="evidence" value="ECO:0007669"/>
    <property type="project" value="TreeGrafter"/>
</dbReference>
<keyword evidence="1" id="KW-0805">Transcription regulation</keyword>
<evidence type="ECO:0000256" key="4">
    <source>
        <dbReference type="PROSITE-ProRule" id="PRU00335"/>
    </source>
</evidence>
<evidence type="ECO:0000259" key="6">
    <source>
        <dbReference type="PROSITE" id="PS50977"/>
    </source>
</evidence>
<dbReference type="PANTHER" id="PTHR30055:SF234">
    <property type="entry name" value="HTH-TYPE TRANSCRIPTIONAL REGULATOR BETI"/>
    <property type="match status" value="1"/>
</dbReference>
<dbReference type="InterPro" id="IPR001647">
    <property type="entry name" value="HTH_TetR"/>
</dbReference>
<keyword evidence="2 4" id="KW-0238">DNA-binding</keyword>